<sequence>MKVNTWKLIRCSSKRGYTLVELMVVIVIMGMIAAFGANSFSGLISGYENTRIKTEQSVSDLKTIAYIDRLLQGCDSVQVLNSKTLEIVKNGSKEVFKAGKFGKEEDIDFIDNGDQIIVVIGGEECCLPILLKEQSEEI</sequence>
<dbReference type="RefSeq" id="WP_044825243.1">
    <property type="nucleotide sequence ID" value="NZ_CP009687.1"/>
</dbReference>
<dbReference type="InterPro" id="IPR012902">
    <property type="entry name" value="N_methyl_site"/>
</dbReference>
<organism evidence="1 2">
    <name type="scientific">Clostridium aceticum</name>
    <dbReference type="NCBI Taxonomy" id="84022"/>
    <lineage>
        <taxon>Bacteria</taxon>
        <taxon>Bacillati</taxon>
        <taxon>Bacillota</taxon>
        <taxon>Clostridia</taxon>
        <taxon>Eubacteriales</taxon>
        <taxon>Clostridiaceae</taxon>
        <taxon>Clostridium</taxon>
    </lineage>
</organism>
<dbReference type="NCBIfam" id="TIGR02532">
    <property type="entry name" value="IV_pilin_GFxxxE"/>
    <property type="match status" value="1"/>
</dbReference>
<evidence type="ECO:0000313" key="1">
    <source>
        <dbReference type="EMBL" id="AKL96218.1"/>
    </source>
</evidence>
<protein>
    <submittedName>
        <fullName evidence="1">Tfp pilus assembly protein FimT</fullName>
    </submittedName>
</protein>
<name>A0A0D8I8K8_9CLOT</name>
<dbReference type="STRING" id="84022.CACET_c27730"/>
<proteinExistence type="predicted"/>
<dbReference type="Pfam" id="PF07963">
    <property type="entry name" value="N_methyl"/>
    <property type="match status" value="1"/>
</dbReference>
<dbReference type="Proteomes" id="UP000035704">
    <property type="component" value="Chromosome"/>
</dbReference>
<dbReference type="InterPro" id="IPR045584">
    <property type="entry name" value="Pilin-like"/>
</dbReference>
<accession>A0A0D8I8K8</accession>
<dbReference type="SUPFAM" id="SSF54523">
    <property type="entry name" value="Pili subunits"/>
    <property type="match status" value="1"/>
</dbReference>
<reference evidence="1 2" key="1">
    <citation type="submission" date="2014-10" db="EMBL/GenBank/DDBJ databases">
        <title>Genome sequence of Clostridium aceticum DSM 1496.</title>
        <authorList>
            <person name="Poehlein A."/>
            <person name="Schiel-Bengelsdorf B."/>
            <person name="Gottschalk G."/>
            <person name="Duerre P."/>
            <person name="Daniel R."/>
        </authorList>
    </citation>
    <scope>NUCLEOTIDE SEQUENCE [LARGE SCALE GENOMIC DNA]</scope>
    <source>
        <strain evidence="1 2">DSM 1496</strain>
    </source>
</reference>
<dbReference type="OrthoDB" id="9795612at2"/>
<dbReference type="EMBL" id="CP009687">
    <property type="protein sequence ID" value="AKL96218.1"/>
    <property type="molecule type" value="Genomic_DNA"/>
</dbReference>
<gene>
    <name evidence="1" type="primary">fimT</name>
    <name evidence="1" type="ORF">CACET_c27730</name>
</gene>
<evidence type="ECO:0000313" key="2">
    <source>
        <dbReference type="Proteomes" id="UP000035704"/>
    </source>
</evidence>
<dbReference type="AlphaFoldDB" id="A0A0D8I8K8"/>
<dbReference type="KEGG" id="cace:CACET_c27730"/>
<dbReference type="Gene3D" id="3.30.700.10">
    <property type="entry name" value="Glycoprotein, Type 4 Pilin"/>
    <property type="match status" value="1"/>
</dbReference>
<keyword evidence="2" id="KW-1185">Reference proteome</keyword>